<reference evidence="4 5" key="2">
    <citation type="submission" date="2019-09" db="EMBL/GenBank/DDBJ databases">
        <authorList>
            <person name="Jin C."/>
        </authorList>
    </citation>
    <scope>NUCLEOTIDE SEQUENCE [LARGE SCALE GENOMIC DNA]</scope>
    <source>
        <strain evidence="4 5">BN130099</strain>
    </source>
</reference>
<evidence type="ECO:0000256" key="2">
    <source>
        <dbReference type="ARBA" id="ARBA00023002"/>
    </source>
</evidence>
<sequence>MTTSVFVTGAAAGIGRATVQRLLEEGYRVGAYDVDVAGLGSLAEEHGAAVADGLLVTGRLDVTDADEWAARLAEFTASSGGALDVLINNAGILSSGPFEDIPLAKQRLMVDVNVGGVLNGCHTAHPYLVASGQAQVINLCSASAIYGQAELATYSATKFAVRGLTEALDLEWRAQGIRLTALWPLFVNTGMVDGMDIGSSRSLGVRLTAPDVADAILAAITAPRRRLPRGVHRAVGRQAKTMLAASDMAPGWVLRAVNARVASH</sequence>
<dbReference type="Gene3D" id="3.40.50.720">
    <property type="entry name" value="NAD(P)-binding Rossmann-like Domain"/>
    <property type="match status" value="1"/>
</dbReference>
<gene>
    <name evidence="4" type="ORF">F0U44_17105</name>
</gene>
<dbReference type="PRINTS" id="PR00080">
    <property type="entry name" value="SDRFAMILY"/>
</dbReference>
<evidence type="ECO:0000313" key="4">
    <source>
        <dbReference type="EMBL" id="KAA1416905.1"/>
    </source>
</evidence>
<name>A0A5B1L8J8_9ACTN</name>
<keyword evidence="2" id="KW-0560">Oxidoreductase</keyword>
<comment type="similarity">
    <text evidence="1 3">Belongs to the short-chain dehydrogenases/reductases (SDR) family.</text>
</comment>
<dbReference type="PANTHER" id="PTHR43391:SF82">
    <property type="entry name" value="OXIDOREDUCTASE SADH-RELATED"/>
    <property type="match status" value="1"/>
</dbReference>
<reference evidence="4 5" key="1">
    <citation type="submission" date="2019-09" db="EMBL/GenBank/DDBJ databases">
        <title>Nocardioides panacisoli sp. nov., isolated from the soil of a ginseng field.</title>
        <authorList>
            <person name="Cho C."/>
        </authorList>
    </citation>
    <scope>NUCLEOTIDE SEQUENCE [LARGE SCALE GENOMIC DNA]</scope>
    <source>
        <strain evidence="4 5">BN130099</strain>
    </source>
</reference>
<dbReference type="SUPFAM" id="SSF51735">
    <property type="entry name" value="NAD(P)-binding Rossmann-fold domains"/>
    <property type="match status" value="1"/>
</dbReference>
<proteinExistence type="inferred from homology"/>
<dbReference type="Pfam" id="PF00106">
    <property type="entry name" value="adh_short"/>
    <property type="match status" value="1"/>
</dbReference>
<dbReference type="NCBIfam" id="NF006123">
    <property type="entry name" value="PRK08267.1"/>
    <property type="match status" value="1"/>
</dbReference>
<keyword evidence="5" id="KW-1185">Reference proteome</keyword>
<dbReference type="GO" id="GO:0016491">
    <property type="term" value="F:oxidoreductase activity"/>
    <property type="evidence" value="ECO:0007669"/>
    <property type="project" value="UniProtKB-KW"/>
</dbReference>
<dbReference type="RefSeq" id="WP_149729575.1">
    <property type="nucleotide sequence ID" value="NZ_VUJV01000006.1"/>
</dbReference>
<evidence type="ECO:0000313" key="5">
    <source>
        <dbReference type="Proteomes" id="UP000325003"/>
    </source>
</evidence>
<evidence type="ECO:0000256" key="1">
    <source>
        <dbReference type="ARBA" id="ARBA00006484"/>
    </source>
</evidence>
<dbReference type="PANTHER" id="PTHR43391">
    <property type="entry name" value="RETINOL DEHYDROGENASE-RELATED"/>
    <property type="match status" value="1"/>
</dbReference>
<comment type="caution">
    <text evidence="4">The sequence shown here is derived from an EMBL/GenBank/DDBJ whole genome shotgun (WGS) entry which is preliminary data.</text>
</comment>
<dbReference type="Proteomes" id="UP000325003">
    <property type="component" value="Unassembled WGS sequence"/>
</dbReference>
<evidence type="ECO:0000256" key="3">
    <source>
        <dbReference type="RuleBase" id="RU000363"/>
    </source>
</evidence>
<dbReference type="PRINTS" id="PR00081">
    <property type="entry name" value="GDHRDH"/>
</dbReference>
<dbReference type="EMBL" id="VUJV01000006">
    <property type="protein sequence ID" value="KAA1416905.1"/>
    <property type="molecule type" value="Genomic_DNA"/>
</dbReference>
<protein>
    <submittedName>
        <fullName evidence="4">SDR family oxidoreductase</fullName>
    </submittedName>
</protein>
<dbReference type="AlphaFoldDB" id="A0A5B1L8J8"/>
<organism evidence="4 5">
    <name type="scientific">Nocardioides humilatus</name>
    <dbReference type="NCBI Taxonomy" id="2607660"/>
    <lineage>
        <taxon>Bacteria</taxon>
        <taxon>Bacillati</taxon>
        <taxon>Actinomycetota</taxon>
        <taxon>Actinomycetes</taxon>
        <taxon>Propionibacteriales</taxon>
        <taxon>Nocardioidaceae</taxon>
        <taxon>Nocardioides</taxon>
    </lineage>
</organism>
<dbReference type="InterPro" id="IPR036291">
    <property type="entry name" value="NAD(P)-bd_dom_sf"/>
</dbReference>
<dbReference type="InterPro" id="IPR002347">
    <property type="entry name" value="SDR_fam"/>
</dbReference>
<accession>A0A5B1L8J8</accession>